<dbReference type="HOGENOM" id="CLU_1198242_0_0_7"/>
<gene>
    <name evidence="5" type="ordered locus">Dole_2691</name>
</gene>
<evidence type="ECO:0000256" key="2">
    <source>
        <dbReference type="ARBA" id="ARBA00011901"/>
    </source>
</evidence>
<reference evidence="5 6" key="1">
    <citation type="submission" date="2007-10" db="EMBL/GenBank/DDBJ databases">
        <title>Complete sequence of Desulfococcus oleovorans Hxd3.</title>
        <authorList>
            <consortium name="US DOE Joint Genome Institute"/>
            <person name="Copeland A."/>
            <person name="Lucas S."/>
            <person name="Lapidus A."/>
            <person name="Barry K."/>
            <person name="Glavina del Rio T."/>
            <person name="Dalin E."/>
            <person name="Tice H."/>
            <person name="Pitluck S."/>
            <person name="Kiss H."/>
            <person name="Brettin T."/>
            <person name="Bruce D."/>
            <person name="Detter J.C."/>
            <person name="Han C."/>
            <person name="Schmutz J."/>
            <person name="Larimer F."/>
            <person name="Land M."/>
            <person name="Hauser L."/>
            <person name="Kyrpides N."/>
            <person name="Kim E."/>
            <person name="Wawrik B."/>
            <person name="Richardson P."/>
        </authorList>
    </citation>
    <scope>NUCLEOTIDE SEQUENCE [LARGE SCALE GENOMIC DNA]</scope>
    <source>
        <strain evidence="6">DSM 6200 / JCM 39069 / Hxd3</strain>
    </source>
</reference>
<dbReference type="PANTHER" id="PTHR30404">
    <property type="entry name" value="N-ACETYLMURAMOYL-L-ALANINE AMIDASE"/>
    <property type="match status" value="1"/>
</dbReference>
<dbReference type="Pfam" id="PF01520">
    <property type="entry name" value="Amidase_3"/>
    <property type="match status" value="1"/>
</dbReference>
<dbReference type="eggNOG" id="COG0860">
    <property type="taxonomic scope" value="Bacteria"/>
</dbReference>
<dbReference type="GO" id="GO:0009253">
    <property type="term" value="P:peptidoglycan catabolic process"/>
    <property type="evidence" value="ECO:0007669"/>
    <property type="project" value="InterPro"/>
</dbReference>
<dbReference type="AlphaFoldDB" id="A8ZXB5"/>
<dbReference type="KEGG" id="dol:Dole_2691"/>
<sequence>MSREKRLANMQETAIIIRFRAKQRLAVLLVAGFVAIAGTALCPPVRADAPSAKIIALDPGHGGTDTGTEGSGGLLEKEVTLALARRVAACLEPRYGVVLTRSGDYRLDGVDRAALANSRQADLFVSLHAGGGFSSTSGGITVFYRGLPPDSLLTTADSPESSADTYSLWDRVDEKQFYAARSLASLLRESFDPLAVSGDAVVRQAPLAPLTGMHMPAVLVEVGAITHPAVEDRFRDPDYLSALADAVCAAVDRFFGP</sequence>
<protein>
    <recommendedName>
        <fullName evidence="2">N-acetylmuramoyl-L-alanine amidase</fullName>
        <ecNumber evidence="2">3.5.1.28</ecNumber>
    </recommendedName>
</protein>
<keyword evidence="3 5" id="KW-0378">Hydrolase</keyword>
<comment type="catalytic activity">
    <reaction evidence="1">
        <text>Hydrolyzes the link between N-acetylmuramoyl residues and L-amino acid residues in certain cell-wall glycopeptides.</text>
        <dbReference type="EC" id="3.5.1.28"/>
    </reaction>
</comment>
<dbReference type="InterPro" id="IPR002508">
    <property type="entry name" value="MurNAc-LAA_cat"/>
</dbReference>
<evidence type="ECO:0000313" key="5">
    <source>
        <dbReference type="EMBL" id="ABW68494.1"/>
    </source>
</evidence>
<feature type="domain" description="MurNAc-LAA" evidence="4">
    <location>
        <begin position="113"/>
        <end position="252"/>
    </location>
</feature>
<dbReference type="OrthoDB" id="9806267at2"/>
<name>A8ZXB5_DESOH</name>
<dbReference type="Proteomes" id="UP000008561">
    <property type="component" value="Chromosome"/>
</dbReference>
<dbReference type="SMART" id="SM00646">
    <property type="entry name" value="Ami_3"/>
    <property type="match status" value="1"/>
</dbReference>
<dbReference type="GO" id="GO:0008745">
    <property type="term" value="F:N-acetylmuramoyl-L-alanine amidase activity"/>
    <property type="evidence" value="ECO:0007669"/>
    <property type="project" value="UniProtKB-EC"/>
</dbReference>
<dbReference type="STRING" id="96561.Dole_2691"/>
<evidence type="ECO:0000259" key="4">
    <source>
        <dbReference type="SMART" id="SM00646"/>
    </source>
</evidence>
<dbReference type="EC" id="3.5.1.28" evidence="2"/>
<dbReference type="Gene3D" id="3.40.630.40">
    <property type="entry name" value="Zn-dependent exopeptidases"/>
    <property type="match status" value="1"/>
</dbReference>
<evidence type="ECO:0000256" key="1">
    <source>
        <dbReference type="ARBA" id="ARBA00001561"/>
    </source>
</evidence>
<evidence type="ECO:0000256" key="3">
    <source>
        <dbReference type="ARBA" id="ARBA00022801"/>
    </source>
</evidence>
<dbReference type="CDD" id="cd02696">
    <property type="entry name" value="MurNAc-LAA"/>
    <property type="match status" value="1"/>
</dbReference>
<dbReference type="GO" id="GO:0030288">
    <property type="term" value="C:outer membrane-bounded periplasmic space"/>
    <property type="evidence" value="ECO:0007669"/>
    <property type="project" value="TreeGrafter"/>
</dbReference>
<accession>A8ZXB5</accession>
<keyword evidence="6" id="KW-1185">Reference proteome</keyword>
<organism evidence="5 6">
    <name type="scientific">Desulfosudis oleivorans (strain DSM 6200 / JCM 39069 / Hxd3)</name>
    <name type="common">Desulfococcus oleovorans</name>
    <dbReference type="NCBI Taxonomy" id="96561"/>
    <lineage>
        <taxon>Bacteria</taxon>
        <taxon>Pseudomonadati</taxon>
        <taxon>Thermodesulfobacteriota</taxon>
        <taxon>Desulfobacteria</taxon>
        <taxon>Desulfobacterales</taxon>
        <taxon>Desulfosudaceae</taxon>
        <taxon>Desulfosudis</taxon>
    </lineage>
</organism>
<dbReference type="InterPro" id="IPR050695">
    <property type="entry name" value="N-acetylmuramoyl_amidase_3"/>
</dbReference>
<evidence type="ECO:0000313" key="6">
    <source>
        <dbReference type="Proteomes" id="UP000008561"/>
    </source>
</evidence>
<dbReference type="PANTHER" id="PTHR30404:SF0">
    <property type="entry name" value="N-ACETYLMURAMOYL-L-ALANINE AMIDASE AMIC"/>
    <property type="match status" value="1"/>
</dbReference>
<dbReference type="SUPFAM" id="SSF53187">
    <property type="entry name" value="Zn-dependent exopeptidases"/>
    <property type="match status" value="1"/>
</dbReference>
<proteinExistence type="predicted"/>
<dbReference type="EMBL" id="CP000859">
    <property type="protein sequence ID" value="ABW68494.1"/>
    <property type="molecule type" value="Genomic_DNA"/>
</dbReference>